<organism evidence="20 21">
    <name type="scientific">Klebsiella pneumoniae IS43</name>
    <dbReference type="NCBI Taxonomy" id="1432552"/>
    <lineage>
        <taxon>Bacteria</taxon>
        <taxon>Pseudomonadati</taxon>
        <taxon>Pseudomonadota</taxon>
        <taxon>Gammaproteobacteria</taxon>
        <taxon>Enterobacterales</taxon>
        <taxon>Enterobacteriaceae</taxon>
        <taxon>Klebsiella/Raoultella group</taxon>
        <taxon>Klebsiella</taxon>
        <taxon>Klebsiella pneumoniae complex</taxon>
    </lineage>
</organism>
<dbReference type="Pfam" id="PF00970">
    <property type="entry name" value="FAD_binding_6"/>
    <property type="match status" value="1"/>
</dbReference>
<dbReference type="Gene3D" id="3.40.50.80">
    <property type="entry name" value="Nucleotide-binding domain of ferredoxin-NADP reductase (FNR) module"/>
    <property type="match status" value="1"/>
</dbReference>
<evidence type="ECO:0000256" key="16">
    <source>
        <dbReference type="ARBA" id="ARBA00047271"/>
    </source>
</evidence>
<evidence type="ECO:0000256" key="2">
    <source>
        <dbReference type="ARBA" id="ARBA00004496"/>
    </source>
</evidence>
<comment type="cofactor">
    <cofactor evidence="1">
        <name>FAD</name>
        <dbReference type="ChEBI" id="CHEBI:57692"/>
    </cofactor>
</comment>
<evidence type="ECO:0000313" key="21">
    <source>
        <dbReference type="Proteomes" id="UP000019183"/>
    </source>
</evidence>
<dbReference type="InterPro" id="IPR001433">
    <property type="entry name" value="OxRdtase_FAD/NAD-bd"/>
</dbReference>
<evidence type="ECO:0000256" key="7">
    <source>
        <dbReference type="ARBA" id="ARBA00022490"/>
    </source>
</evidence>
<keyword evidence="21" id="KW-1185">Reference proteome</keyword>
<dbReference type="SUPFAM" id="SSF63380">
    <property type="entry name" value="Riboflavin synthase domain-like"/>
    <property type="match status" value="1"/>
</dbReference>
<dbReference type="CDD" id="cd06195">
    <property type="entry name" value="FNR1"/>
    <property type="match status" value="1"/>
</dbReference>
<reference evidence="20" key="1">
    <citation type="submission" date="2013-10" db="EMBL/GenBank/DDBJ databases">
        <title>Antibiotic resistance diversity of beta-lactamase producers in the General Hospital Vienna.</title>
        <authorList>
            <person name="Barisic I."/>
            <person name="Mitteregger D."/>
            <person name="Hirschl A.M."/>
            <person name="Noehammer C."/>
            <person name="Wiesinger-Mayr H."/>
        </authorList>
    </citation>
    <scope>NUCLEOTIDE SEQUENCE [LARGE SCALE GENOMIC DNA]</scope>
    <source>
        <strain evidence="20">IS43</strain>
    </source>
</reference>
<feature type="transmembrane region" description="Helical" evidence="18">
    <location>
        <begin position="392"/>
        <end position="409"/>
    </location>
</feature>
<keyword evidence="12 20" id="KW-0560">Oxidoreductase</keyword>
<protein>
    <recommendedName>
        <fullName evidence="6">Flavodoxin/ferredoxin--NADP reductase</fullName>
        <ecNumber evidence="5">1.18.1.2</ecNumber>
        <ecNumber evidence="4">1.19.1.1</ecNumber>
    </recommendedName>
    <alternativeName>
        <fullName evidence="15">Ferredoxin (flavodoxin):NADP(+) oxidoreductase</fullName>
    </alternativeName>
    <alternativeName>
        <fullName evidence="13">Ferredoxin--NADP reductase</fullName>
    </alternativeName>
    <alternativeName>
        <fullName evidence="14">Flavodoxin--NADP reductase</fullName>
    </alternativeName>
</protein>
<dbReference type="PANTHER" id="PTHR47878">
    <property type="entry name" value="OXIDOREDUCTASE FAD/NAD(P)-BINDING DOMAIN PROTEIN"/>
    <property type="match status" value="1"/>
</dbReference>
<dbReference type="InterPro" id="IPR039261">
    <property type="entry name" value="FNR_nucleotide-bd"/>
</dbReference>
<evidence type="ECO:0000259" key="19">
    <source>
        <dbReference type="PROSITE" id="PS51384"/>
    </source>
</evidence>
<evidence type="ECO:0000256" key="12">
    <source>
        <dbReference type="ARBA" id="ARBA00023002"/>
    </source>
</evidence>
<dbReference type="Pfam" id="PF00175">
    <property type="entry name" value="NAD_binding_1"/>
    <property type="match status" value="1"/>
</dbReference>
<keyword evidence="11" id="KW-0521">NADP</keyword>
<evidence type="ECO:0000256" key="8">
    <source>
        <dbReference type="ARBA" id="ARBA00022630"/>
    </source>
</evidence>
<dbReference type="GO" id="GO:0005737">
    <property type="term" value="C:cytoplasm"/>
    <property type="evidence" value="ECO:0007669"/>
    <property type="project" value="UniProtKB-SubCell"/>
</dbReference>
<dbReference type="PROSITE" id="PS51384">
    <property type="entry name" value="FAD_FR"/>
    <property type="match status" value="1"/>
</dbReference>
<dbReference type="EMBL" id="CBWK010000615">
    <property type="protein sequence ID" value="CDL11144.1"/>
    <property type="molecule type" value="Genomic_DNA"/>
</dbReference>
<dbReference type="EC" id="1.18.1.2" evidence="5"/>
<evidence type="ECO:0000256" key="4">
    <source>
        <dbReference type="ARBA" id="ARBA00012872"/>
    </source>
</evidence>
<keyword evidence="18" id="KW-1133">Transmembrane helix</keyword>
<dbReference type="GO" id="GO:0000166">
    <property type="term" value="F:nucleotide binding"/>
    <property type="evidence" value="ECO:0007669"/>
    <property type="project" value="UniProtKB-KW"/>
</dbReference>
<keyword evidence="8" id="KW-0285">Flavoprotein</keyword>
<keyword evidence="10" id="KW-0274">FAD</keyword>
<dbReference type="InterPro" id="IPR017938">
    <property type="entry name" value="Riboflavin_synthase-like_b-brl"/>
</dbReference>
<dbReference type="InterPro" id="IPR051930">
    <property type="entry name" value="FNR_type-1"/>
</dbReference>
<comment type="catalytic activity">
    <reaction evidence="16">
        <text>reduced [flavodoxin] + NADP(+) = oxidized [flavodoxin] + NADPH + 2 H(+)</text>
        <dbReference type="Rhea" id="RHEA:50756"/>
        <dbReference type="Rhea" id="RHEA-COMP:10622"/>
        <dbReference type="Rhea" id="RHEA-COMP:10623"/>
        <dbReference type="ChEBI" id="CHEBI:15378"/>
        <dbReference type="ChEBI" id="CHEBI:57618"/>
        <dbReference type="ChEBI" id="CHEBI:57783"/>
        <dbReference type="ChEBI" id="CHEBI:58210"/>
        <dbReference type="ChEBI" id="CHEBI:58349"/>
        <dbReference type="EC" id="1.19.1.1"/>
    </reaction>
</comment>
<dbReference type="SUPFAM" id="SSF52343">
    <property type="entry name" value="Ferredoxin reductase-like, C-terminal NADP-linked domain"/>
    <property type="match status" value="1"/>
</dbReference>
<keyword evidence="18" id="KW-0472">Membrane</keyword>
<dbReference type="AlphaFoldDB" id="W1DSQ5"/>
<dbReference type="PANTHER" id="PTHR47878:SF1">
    <property type="entry name" value="FLAVODOXIN_FERREDOXIN--NADP REDUCTASE"/>
    <property type="match status" value="1"/>
</dbReference>
<keyword evidence="9" id="KW-0547">Nucleotide-binding</keyword>
<comment type="caution">
    <text evidence="20">The sequence shown here is derived from an EMBL/GenBank/DDBJ whole genome shotgun (WGS) entry which is preliminary data.</text>
</comment>
<dbReference type="NCBIfam" id="NF008178">
    <property type="entry name" value="PRK10926.1"/>
    <property type="match status" value="1"/>
</dbReference>
<comment type="subcellular location">
    <subcellularLocation>
        <location evidence="2">Cytoplasm</location>
    </subcellularLocation>
</comment>
<comment type="similarity">
    <text evidence="3">Belongs to the ferredoxin--NADP reductase type 1 family.</text>
</comment>
<evidence type="ECO:0000256" key="5">
    <source>
        <dbReference type="ARBA" id="ARBA00013223"/>
    </source>
</evidence>
<dbReference type="GO" id="GO:0004324">
    <property type="term" value="F:ferredoxin-NADP+ reductase activity"/>
    <property type="evidence" value="ECO:0007669"/>
    <property type="project" value="UniProtKB-EC"/>
</dbReference>
<dbReference type="eggNOG" id="COG1018">
    <property type="taxonomic scope" value="Bacteria"/>
</dbReference>
<evidence type="ECO:0000256" key="9">
    <source>
        <dbReference type="ARBA" id="ARBA00022741"/>
    </source>
</evidence>
<keyword evidence="18" id="KW-0812">Transmembrane</keyword>
<keyword evidence="7" id="KW-0963">Cytoplasm</keyword>
<dbReference type="Proteomes" id="UP000019183">
    <property type="component" value="Unassembled WGS sequence"/>
</dbReference>
<evidence type="ECO:0000256" key="17">
    <source>
        <dbReference type="ARBA" id="ARBA00047776"/>
    </source>
</evidence>
<comment type="catalytic activity">
    <reaction evidence="17">
        <text>2 reduced [2Fe-2S]-[ferredoxin] + NADP(+) + H(+) = 2 oxidized [2Fe-2S]-[ferredoxin] + NADPH</text>
        <dbReference type="Rhea" id="RHEA:20125"/>
        <dbReference type="Rhea" id="RHEA-COMP:10000"/>
        <dbReference type="Rhea" id="RHEA-COMP:10001"/>
        <dbReference type="ChEBI" id="CHEBI:15378"/>
        <dbReference type="ChEBI" id="CHEBI:33737"/>
        <dbReference type="ChEBI" id="CHEBI:33738"/>
        <dbReference type="ChEBI" id="CHEBI:57783"/>
        <dbReference type="ChEBI" id="CHEBI:58349"/>
        <dbReference type="EC" id="1.18.1.2"/>
    </reaction>
</comment>
<evidence type="ECO:0000256" key="3">
    <source>
        <dbReference type="ARBA" id="ARBA00008312"/>
    </source>
</evidence>
<dbReference type="GO" id="GO:0034599">
    <property type="term" value="P:cellular response to oxidative stress"/>
    <property type="evidence" value="ECO:0007669"/>
    <property type="project" value="TreeGrafter"/>
</dbReference>
<evidence type="ECO:0000256" key="13">
    <source>
        <dbReference type="ARBA" id="ARBA00029856"/>
    </source>
</evidence>
<dbReference type="GO" id="GO:0042167">
    <property type="term" value="P:heme catabolic process"/>
    <property type="evidence" value="ECO:0007669"/>
    <property type="project" value="TreeGrafter"/>
</dbReference>
<proteinExistence type="inferred from homology"/>
<dbReference type="FunFam" id="2.40.30.10:FF:000044">
    <property type="entry name" value="Ferredoxin--NADP(+) reductase"/>
    <property type="match status" value="1"/>
</dbReference>
<dbReference type="InterPro" id="IPR033892">
    <property type="entry name" value="FNR_bac"/>
</dbReference>
<evidence type="ECO:0000256" key="15">
    <source>
        <dbReference type="ARBA" id="ARBA00030173"/>
    </source>
</evidence>
<sequence length="411" mass="45102">MADWVSGKVTKVEYWTDALFSLYVRAPVHPFTAGQFTKLGLEIDGERVQRAYSYVNAPGNPDLEFYLVTVPEGKLSPRLASLKPGDEVLVVSEAAGFFVLEEVPDCDTLWMLATGTALGPYLSILQEGKDLERFNNLVLVHAVRYAADLSYLPLMRELEQRYAGKLRIQTVVSRETVEGSLTGRVPFLIETGALEEAVGLPMTTDTSHVMLCGNPQMVRDTQQLLKETAADDQTSASPAGPYDGGALLVIRRPLSSARPGSPCRTYSRPGCRQNAPRSISIMTIISVGTKRPTPHCQTCGNIAQFPASSIHARTISSAHSPDLPRSCSRLTTTAAVGHSRQTIINAAVCRLSRLLPARVNKALMVTSQMAIQIQKSRRPMRPLIENNHCCRVMRFFLIIIVCVVYPGVVTF</sequence>
<evidence type="ECO:0000256" key="14">
    <source>
        <dbReference type="ARBA" id="ARBA00030000"/>
    </source>
</evidence>
<dbReference type="FunFam" id="3.40.50.80:FF:000013">
    <property type="entry name" value="Ferredoxin--NADP(+) reductase"/>
    <property type="match status" value="1"/>
</dbReference>
<dbReference type="EC" id="1.19.1.1" evidence="4"/>
<evidence type="ECO:0000256" key="11">
    <source>
        <dbReference type="ARBA" id="ARBA00022857"/>
    </source>
</evidence>
<evidence type="ECO:0000256" key="18">
    <source>
        <dbReference type="SAM" id="Phobius"/>
    </source>
</evidence>
<dbReference type="Gene3D" id="2.40.30.10">
    <property type="entry name" value="Translation factors"/>
    <property type="match status" value="1"/>
</dbReference>
<evidence type="ECO:0000256" key="10">
    <source>
        <dbReference type="ARBA" id="ARBA00022827"/>
    </source>
</evidence>
<evidence type="ECO:0000256" key="1">
    <source>
        <dbReference type="ARBA" id="ARBA00001974"/>
    </source>
</evidence>
<feature type="domain" description="FAD-binding FR-type" evidence="19">
    <location>
        <begin position="2"/>
        <end position="101"/>
    </location>
</feature>
<evidence type="ECO:0000313" key="20">
    <source>
        <dbReference type="EMBL" id="CDL11144.1"/>
    </source>
</evidence>
<name>W1DSQ5_KLEPN</name>
<dbReference type="InterPro" id="IPR008333">
    <property type="entry name" value="Cbr1-like_FAD-bd_dom"/>
</dbReference>
<evidence type="ECO:0000256" key="6">
    <source>
        <dbReference type="ARBA" id="ARBA00020327"/>
    </source>
</evidence>
<dbReference type="InterPro" id="IPR017927">
    <property type="entry name" value="FAD-bd_FR_type"/>
</dbReference>
<accession>W1DSQ5</accession>